<accession>G7J6A0</accession>
<dbReference type="HOGENOM" id="CLU_2797762_0_0_1"/>
<dbReference type="Proteomes" id="UP000002051">
    <property type="component" value="Chromosome 3"/>
</dbReference>
<evidence type="ECO:0000313" key="3">
    <source>
        <dbReference type="EnsemblPlants" id="AES72444"/>
    </source>
</evidence>
<dbReference type="EnsemblPlants" id="AES72444">
    <property type="protein sequence ID" value="AES72444"/>
    <property type="gene ID" value="MTR_3g090840"/>
</dbReference>
<dbReference type="AlphaFoldDB" id="G7J6A0"/>
<protein>
    <submittedName>
        <fullName evidence="2">Transmembrane protein, putative</fullName>
    </submittedName>
</protein>
<feature type="transmembrane region" description="Helical" evidence="1">
    <location>
        <begin position="42"/>
        <end position="64"/>
    </location>
</feature>
<reference evidence="2 4" key="2">
    <citation type="journal article" date="2014" name="BMC Genomics">
        <title>An improved genome release (version Mt4.0) for the model legume Medicago truncatula.</title>
        <authorList>
            <person name="Tang H."/>
            <person name="Krishnakumar V."/>
            <person name="Bidwell S."/>
            <person name="Rosen B."/>
            <person name="Chan A."/>
            <person name="Zhou S."/>
            <person name="Gentzbittel L."/>
            <person name="Childs K.L."/>
            <person name="Yandell M."/>
            <person name="Gundlach H."/>
            <person name="Mayer K.F."/>
            <person name="Schwartz D.C."/>
            <person name="Town C.D."/>
        </authorList>
    </citation>
    <scope>GENOME REANNOTATION</scope>
    <source>
        <strain evidence="3 4">cv. Jemalong A17</strain>
    </source>
</reference>
<sequence>MEVNNLAYMEVSCCNSCYRVVTYISGVCHAFLAVKPWNGKGVLYVGEMFGAFMKVFGFLSHLLVKNIR</sequence>
<name>G7J6A0_MEDTR</name>
<organism evidence="2 4">
    <name type="scientific">Medicago truncatula</name>
    <name type="common">Barrel medic</name>
    <name type="synonym">Medicago tribuloides</name>
    <dbReference type="NCBI Taxonomy" id="3880"/>
    <lineage>
        <taxon>Eukaryota</taxon>
        <taxon>Viridiplantae</taxon>
        <taxon>Streptophyta</taxon>
        <taxon>Embryophyta</taxon>
        <taxon>Tracheophyta</taxon>
        <taxon>Spermatophyta</taxon>
        <taxon>Magnoliopsida</taxon>
        <taxon>eudicotyledons</taxon>
        <taxon>Gunneridae</taxon>
        <taxon>Pentapetalae</taxon>
        <taxon>rosids</taxon>
        <taxon>fabids</taxon>
        <taxon>Fabales</taxon>
        <taxon>Fabaceae</taxon>
        <taxon>Papilionoideae</taxon>
        <taxon>50 kb inversion clade</taxon>
        <taxon>NPAAA clade</taxon>
        <taxon>Hologalegina</taxon>
        <taxon>IRL clade</taxon>
        <taxon>Trifolieae</taxon>
        <taxon>Medicago</taxon>
    </lineage>
</organism>
<gene>
    <name evidence="2" type="ordered locus">MTR_3g090840</name>
</gene>
<dbReference type="EMBL" id="CM001219">
    <property type="protein sequence ID" value="AES72444.1"/>
    <property type="molecule type" value="Genomic_DNA"/>
</dbReference>
<keyword evidence="1" id="KW-0472">Membrane</keyword>
<dbReference type="PaxDb" id="3880-AES72444"/>
<evidence type="ECO:0000313" key="4">
    <source>
        <dbReference type="Proteomes" id="UP000002051"/>
    </source>
</evidence>
<keyword evidence="1" id="KW-1133">Transmembrane helix</keyword>
<evidence type="ECO:0000256" key="1">
    <source>
        <dbReference type="SAM" id="Phobius"/>
    </source>
</evidence>
<reference evidence="2 4" key="1">
    <citation type="journal article" date="2011" name="Nature">
        <title>The Medicago genome provides insight into the evolution of rhizobial symbioses.</title>
        <authorList>
            <person name="Young N.D."/>
            <person name="Debelle F."/>
            <person name="Oldroyd G.E."/>
            <person name="Geurts R."/>
            <person name="Cannon S.B."/>
            <person name="Udvardi M.K."/>
            <person name="Benedito V.A."/>
            <person name="Mayer K.F."/>
            <person name="Gouzy J."/>
            <person name="Schoof H."/>
            <person name="Van de Peer Y."/>
            <person name="Proost S."/>
            <person name="Cook D.R."/>
            <person name="Meyers B.C."/>
            <person name="Spannagl M."/>
            <person name="Cheung F."/>
            <person name="De Mita S."/>
            <person name="Krishnakumar V."/>
            <person name="Gundlach H."/>
            <person name="Zhou S."/>
            <person name="Mudge J."/>
            <person name="Bharti A.K."/>
            <person name="Murray J.D."/>
            <person name="Naoumkina M.A."/>
            <person name="Rosen B."/>
            <person name="Silverstein K.A."/>
            <person name="Tang H."/>
            <person name="Rombauts S."/>
            <person name="Zhao P.X."/>
            <person name="Zhou P."/>
            <person name="Barbe V."/>
            <person name="Bardou P."/>
            <person name="Bechner M."/>
            <person name="Bellec A."/>
            <person name="Berger A."/>
            <person name="Berges H."/>
            <person name="Bidwell S."/>
            <person name="Bisseling T."/>
            <person name="Choisne N."/>
            <person name="Couloux A."/>
            <person name="Denny R."/>
            <person name="Deshpande S."/>
            <person name="Dai X."/>
            <person name="Doyle J.J."/>
            <person name="Dudez A.M."/>
            <person name="Farmer A.D."/>
            <person name="Fouteau S."/>
            <person name="Franken C."/>
            <person name="Gibelin C."/>
            <person name="Gish J."/>
            <person name="Goldstein S."/>
            <person name="Gonzalez A.J."/>
            <person name="Green P.J."/>
            <person name="Hallab A."/>
            <person name="Hartog M."/>
            <person name="Hua A."/>
            <person name="Humphray S.J."/>
            <person name="Jeong D.H."/>
            <person name="Jing Y."/>
            <person name="Jocker A."/>
            <person name="Kenton S.M."/>
            <person name="Kim D.J."/>
            <person name="Klee K."/>
            <person name="Lai H."/>
            <person name="Lang C."/>
            <person name="Lin S."/>
            <person name="Macmil S.L."/>
            <person name="Magdelenat G."/>
            <person name="Matthews L."/>
            <person name="McCorrison J."/>
            <person name="Monaghan E.L."/>
            <person name="Mun J.H."/>
            <person name="Najar F.Z."/>
            <person name="Nicholson C."/>
            <person name="Noirot C."/>
            <person name="O'Bleness M."/>
            <person name="Paule C.R."/>
            <person name="Poulain J."/>
            <person name="Prion F."/>
            <person name="Qin B."/>
            <person name="Qu C."/>
            <person name="Retzel E.F."/>
            <person name="Riddle C."/>
            <person name="Sallet E."/>
            <person name="Samain S."/>
            <person name="Samson N."/>
            <person name="Sanders I."/>
            <person name="Saurat O."/>
            <person name="Scarpelli C."/>
            <person name="Schiex T."/>
            <person name="Segurens B."/>
            <person name="Severin A.J."/>
            <person name="Sherrier D.J."/>
            <person name="Shi R."/>
            <person name="Sims S."/>
            <person name="Singer S.R."/>
            <person name="Sinharoy S."/>
            <person name="Sterck L."/>
            <person name="Viollet A."/>
            <person name="Wang B.B."/>
            <person name="Wang K."/>
            <person name="Wang M."/>
            <person name="Wang X."/>
            <person name="Warfsmann J."/>
            <person name="Weissenbach J."/>
            <person name="White D.D."/>
            <person name="White J.D."/>
            <person name="Wiley G.B."/>
            <person name="Wincker P."/>
            <person name="Xing Y."/>
            <person name="Yang L."/>
            <person name="Yao Z."/>
            <person name="Ying F."/>
            <person name="Zhai J."/>
            <person name="Zhou L."/>
            <person name="Zuber A."/>
            <person name="Denarie J."/>
            <person name="Dixon R.A."/>
            <person name="May G.D."/>
            <person name="Schwartz D.C."/>
            <person name="Rogers J."/>
            <person name="Quetier F."/>
            <person name="Town C.D."/>
            <person name="Roe B.A."/>
        </authorList>
    </citation>
    <scope>NUCLEOTIDE SEQUENCE [LARGE SCALE GENOMIC DNA]</scope>
    <source>
        <strain evidence="2">A17</strain>
        <strain evidence="3 4">cv. Jemalong A17</strain>
    </source>
</reference>
<proteinExistence type="predicted"/>
<keyword evidence="4" id="KW-1185">Reference proteome</keyword>
<evidence type="ECO:0000313" key="2">
    <source>
        <dbReference type="EMBL" id="AES72444.1"/>
    </source>
</evidence>
<reference evidence="3" key="3">
    <citation type="submission" date="2015-04" db="UniProtKB">
        <authorList>
            <consortium name="EnsemblPlants"/>
        </authorList>
    </citation>
    <scope>IDENTIFICATION</scope>
    <source>
        <strain evidence="3">cv. Jemalong A17</strain>
    </source>
</reference>
<keyword evidence="1 2" id="KW-0812">Transmembrane</keyword>